<evidence type="ECO:0000256" key="7">
    <source>
        <dbReference type="ARBA" id="ARBA00035138"/>
    </source>
</evidence>
<evidence type="ECO:0000313" key="9">
    <source>
        <dbReference type="Proteomes" id="UP000515154"/>
    </source>
</evidence>
<dbReference type="KEGG" id="osn:115232482"/>
<reference evidence="10" key="1">
    <citation type="submission" date="2025-08" db="UniProtKB">
        <authorList>
            <consortium name="RefSeq"/>
        </authorList>
    </citation>
    <scope>IDENTIFICATION</scope>
</reference>
<evidence type="ECO:0000256" key="8">
    <source>
        <dbReference type="ARBA" id="ARBA00035344"/>
    </source>
</evidence>
<sequence>MSFQICATRILKQELTSLTHPTGQVGPLIQSVRWAKSRFKPIAKSKQFYVREPTPQDPEEHKRLKFLNNEYSTHLRALRTHFLKEITERPKRTQTQNTSEDLRQLLLENDKWNAQVAQEREADMARLAEFDAEKKKLRSERYQQYRLDRMIKAEEKFLAELENPFISLEDLDKEIAHAIDSKVNYNFAIDKKGNLYKEEEPKLLEEEPENTKSE</sequence>
<dbReference type="Pfam" id="PF14943">
    <property type="entry name" value="MRP-S26"/>
    <property type="match status" value="1"/>
</dbReference>
<keyword evidence="9" id="KW-1185">Reference proteome</keyword>
<evidence type="ECO:0000256" key="6">
    <source>
        <dbReference type="ARBA" id="ARBA00023274"/>
    </source>
</evidence>
<keyword evidence="5" id="KW-0496">Mitochondrion</keyword>
<dbReference type="Proteomes" id="UP000515154">
    <property type="component" value="Linkage group LG2"/>
</dbReference>
<gene>
    <name evidence="10" type="primary">LOC115232482</name>
</gene>
<dbReference type="PANTHER" id="PTHR21035:SF2">
    <property type="entry name" value="SMALL RIBOSOMAL SUBUNIT PROTEIN MS26"/>
    <property type="match status" value="1"/>
</dbReference>
<keyword evidence="3" id="KW-0809">Transit peptide</keyword>
<evidence type="ECO:0000313" key="10">
    <source>
        <dbReference type="RefSeq" id="XP_029658241.1"/>
    </source>
</evidence>
<dbReference type="PANTHER" id="PTHR21035">
    <property type="entry name" value="28S RIBOSOMAL PROTEIN S26, MITOCHONDRIAL"/>
    <property type="match status" value="1"/>
</dbReference>
<keyword evidence="4 10" id="KW-0689">Ribosomal protein</keyword>
<dbReference type="RefSeq" id="XP_029658241.1">
    <property type="nucleotide sequence ID" value="XM_029802381.2"/>
</dbReference>
<comment type="similarity">
    <text evidence="2">Belongs to the mitochondrion-specific ribosomal protein mS26 family.</text>
</comment>
<keyword evidence="6" id="KW-0687">Ribonucleoprotein</keyword>
<proteinExistence type="inferred from homology"/>
<evidence type="ECO:0000256" key="1">
    <source>
        <dbReference type="ARBA" id="ARBA00004173"/>
    </source>
</evidence>
<evidence type="ECO:0000256" key="5">
    <source>
        <dbReference type="ARBA" id="ARBA00023128"/>
    </source>
</evidence>
<name>A0A6P7UBE2_9MOLL</name>
<organism evidence="9 10">
    <name type="scientific">Octopus sinensis</name>
    <name type="common">East Asian common octopus</name>
    <dbReference type="NCBI Taxonomy" id="2607531"/>
    <lineage>
        <taxon>Eukaryota</taxon>
        <taxon>Metazoa</taxon>
        <taxon>Spiralia</taxon>
        <taxon>Lophotrochozoa</taxon>
        <taxon>Mollusca</taxon>
        <taxon>Cephalopoda</taxon>
        <taxon>Coleoidea</taxon>
        <taxon>Octopodiformes</taxon>
        <taxon>Octopoda</taxon>
        <taxon>Incirrata</taxon>
        <taxon>Octopodidae</taxon>
        <taxon>Octopus</taxon>
    </lineage>
</organism>
<dbReference type="GO" id="GO:0005763">
    <property type="term" value="C:mitochondrial small ribosomal subunit"/>
    <property type="evidence" value="ECO:0007669"/>
    <property type="project" value="InterPro"/>
</dbReference>
<dbReference type="InterPro" id="IPR026140">
    <property type="entry name" value="Ribosomal_mS26"/>
</dbReference>
<evidence type="ECO:0000256" key="2">
    <source>
        <dbReference type="ARBA" id="ARBA00009672"/>
    </source>
</evidence>
<comment type="subcellular location">
    <subcellularLocation>
        <location evidence="1">Mitochondrion</location>
    </subcellularLocation>
</comment>
<protein>
    <recommendedName>
        <fullName evidence="7">Small ribosomal subunit protein mS26</fullName>
    </recommendedName>
    <alternativeName>
        <fullName evidence="8">28S ribosomal protein S26, mitochondrial</fullName>
    </alternativeName>
</protein>
<evidence type="ECO:0000256" key="3">
    <source>
        <dbReference type="ARBA" id="ARBA00022946"/>
    </source>
</evidence>
<dbReference type="AlphaFoldDB" id="A0A6P7UBE2"/>
<evidence type="ECO:0000256" key="4">
    <source>
        <dbReference type="ARBA" id="ARBA00022980"/>
    </source>
</evidence>
<accession>A0A6P7UBE2</accession>